<dbReference type="PANTHER" id="PTHR34814:SF1">
    <property type="entry name" value="NITROSOGUANIDINE RESISTANCE PROTEIN SNG1"/>
    <property type="match status" value="1"/>
</dbReference>
<dbReference type="Pfam" id="PF12051">
    <property type="entry name" value="DUF3533"/>
    <property type="match status" value="1"/>
</dbReference>
<protein>
    <submittedName>
        <fullName evidence="4">Nitrosoguanidine resistance protein SNG1</fullName>
    </submittedName>
</protein>
<feature type="compositionally biased region" description="Basic and acidic residues" evidence="1">
    <location>
        <begin position="25"/>
        <end position="40"/>
    </location>
</feature>
<feature type="transmembrane region" description="Helical" evidence="2">
    <location>
        <begin position="449"/>
        <end position="474"/>
    </location>
</feature>
<evidence type="ECO:0000256" key="1">
    <source>
        <dbReference type="SAM" id="MobiDB-lite"/>
    </source>
</evidence>
<accession>A0A8T9C343</accession>
<dbReference type="AlphaFoldDB" id="A0A8T9C343"/>
<organism evidence="4 5">
    <name type="scientific">Lachnellula suecica</name>
    <dbReference type="NCBI Taxonomy" id="602035"/>
    <lineage>
        <taxon>Eukaryota</taxon>
        <taxon>Fungi</taxon>
        <taxon>Dikarya</taxon>
        <taxon>Ascomycota</taxon>
        <taxon>Pezizomycotina</taxon>
        <taxon>Leotiomycetes</taxon>
        <taxon>Helotiales</taxon>
        <taxon>Lachnaceae</taxon>
        <taxon>Lachnellula</taxon>
    </lineage>
</organism>
<dbReference type="Proteomes" id="UP000469558">
    <property type="component" value="Unassembled WGS sequence"/>
</dbReference>
<evidence type="ECO:0000313" key="5">
    <source>
        <dbReference type="Proteomes" id="UP000469558"/>
    </source>
</evidence>
<evidence type="ECO:0000313" key="4">
    <source>
        <dbReference type="EMBL" id="TVY75775.1"/>
    </source>
</evidence>
<keyword evidence="2" id="KW-0812">Transmembrane</keyword>
<feature type="transmembrane region" description="Helical" evidence="2">
    <location>
        <begin position="361"/>
        <end position="384"/>
    </location>
</feature>
<keyword evidence="2" id="KW-0472">Membrane</keyword>
<dbReference type="OrthoDB" id="2140105at2759"/>
<evidence type="ECO:0000256" key="2">
    <source>
        <dbReference type="SAM" id="Phobius"/>
    </source>
</evidence>
<feature type="transmembrane region" description="Helical" evidence="2">
    <location>
        <begin position="62"/>
        <end position="85"/>
    </location>
</feature>
<feature type="transmembrane region" description="Helical" evidence="2">
    <location>
        <begin position="271"/>
        <end position="295"/>
    </location>
</feature>
<dbReference type="GO" id="GO:0016020">
    <property type="term" value="C:membrane"/>
    <property type="evidence" value="ECO:0007669"/>
    <property type="project" value="TreeGrafter"/>
</dbReference>
<gene>
    <name evidence="4" type="primary">SNG1</name>
    <name evidence="4" type="ORF">LSUE1_G004480</name>
</gene>
<keyword evidence="2" id="KW-1133">Transmembrane helix</keyword>
<dbReference type="PANTHER" id="PTHR34814">
    <property type="entry name" value="NITROSOGUANIDINE RESISTANCE PROTEIN SNG1"/>
    <property type="match status" value="1"/>
</dbReference>
<dbReference type="InterPro" id="IPR022703">
    <property type="entry name" value="DUF3533"/>
</dbReference>
<feature type="transmembrane region" description="Helical" evidence="2">
    <location>
        <begin position="396"/>
        <end position="416"/>
    </location>
</feature>
<keyword evidence="5" id="KW-1185">Reference proteome</keyword>
<proteinExistence type="predicted"/>
<evidence type="ECO:0000259" key="3">
    <source>
        <dbReference type="Pfam" id="PF12051"/>
    </source>
</evidence>
<feature type="compositionally biased region" description="Low complexity" evidence="1">
    <location>
        <begin position="15"/>
        <end position="24"/>
    </location>
</feature>
<feature type="transmembrane region" description="Helical" evidence="2">
    <location>
        <begin position="316"/>
        <end position="341"/>
    </location>
</feature>
<reference evidence="4 5" key="1">
    <citation type="submission" date="2018-05" db="EMBL/GenBank/DDBJ databases">
        <title>Genome sequencing and assembly of the regulated plant pathogen Lachnellula willkommii and related sister species for the development of diagnostic species identification markers.</title>
        <authorList>
            <person name="Giroux E."/>
            <person name="Bilodeau G."/>
        </authorList>
    </citation>
    <scope>NUCLEOTIDE SEQUENCE [LARGE SCALE GENOMIC DNA]</scope>
    <source>
        <strain evidence="4 5">CBS 268.59</strain>
    </source>
</reference>
<dbReference type="InterPro" id="IPR053001">
    <property type="entry name" value="MNNG_permease-like"/>
</dbReference>
<comment type="caution">
    <text evidence="4">The sequence shown here is derived from an EMBL/GenBank/DDBJ whole genome shotgun (WGS) entry which is preliminary data.</text>
</comment>
<sequence length="491" mass="55213">MPRSSSEETLDENRQQNQQSNQNNHNDRTDDGETGEKSNKQDGGSVGFWNSELKSLFLSQKLMYLFTALILSTFVLGILSLYWAALFRVEQNLGALVVYVVDFDGMVAPYTDVTPVVGPQIVSAAEALVAPSGSLGWVSLPASDFNYDPIAVRQAIYDQKAWAAVIINPNATALLQNAVQNGNTSYDPMGAAQIVYVQARDETTHANYVTPQLTMFEMEISSMFGKMWAGQVLTMAASSTTIMSNIEAAPQAVNPAIAFSTYNLRPFYPPVATPAITIGLIYLIIISFFSFSFYLPTHMKFIMSPGHRPLHFWQLIIWRWCATVLAYFFLSVFYSLISVAFQIPFSSPPASETMVANPATAYHYGSFLVYWMVNWVGMIALGLACENVAMVIGQPWTAFWLIFWVITNVSTSFYSITLAPHFYYWGYAWPLHNIVEASRTILFDIHSRIGLNFGVLFAWVAVNTVLFPLCCWFMRWKTMREKKKEAQSKEQ</sequence>
<dbReference type="EMBL" id="QGMK01000952">
    <property type="protein sequence ID" value="TVY75775.1"/>
    <property type="molecule type" value="Genomic_DNA"/>
</dbReference>
<feature type="region of interest" description="Disordered" evidence="1">
    <location>
        <begin position="1"/>
        <end position="43"/>
    </location>
</feature>
<name>A0A8T9C343_9HELO</name>
<feature type="domain" description="DUF3533" evidence="3">
    <location>
        <begin position="68"/>
        <end position="465"/>
    </location>
</feature>